<dbReference type="OrthoDB" id="298012at2759"/>
<evidence type="ECO:0000313" key="3">
    <source>
        <dbReference type="EMBL" id="GAV50230.1"/>
    </source>
</evidence>
<dbReference type="InterPro" id="IPR036291">
    <property type="entry name" value="NAD(P)-bd_dom_sf"/>
</dbReference>
<dbReference type="Gene3D" id="3.40.50.720">
    <property type="entry name" value="NAD(P)-binding Rossmann-like Domain"/>
    <property type="match status" value="3"/>
</dbReference>
<protein>
    <recommendedName>
        <fullName evidence="2">D-isomer specific 2-hydroxyacid dehydrogenase NAD-binding domain-containing protein</fullName>
    </recommendedName>
</protein>
<evidence type="ECO:0000259" key="2">
    <source>
        <dbReference type="Pfam" id="PF02826"/>
    </source>
</evidence>
<dbReference type="Pfam" id="PF02826">
    <property type="entry name" value="2-Hacid_dh_C"/>
    <property type="match status" value="1"/>
</dbReference>
<keyword evidence="1" id="KW-0560">Oxidoreductase</keyword>
<evidence type="ECO:0000256" key="1">
    <source>
        <dbReference type="ARBA" id="ARBA00023002"/>
    </source>
</evidence>
<dbReference type="eggNOG" id="KOG0069">
    <property type="taxonomic scope" value="Eukaryota"/>
</dbReference>
<organism evidence="3 4">
    <name type="scientific">Zygosaccharomyces rouxii</name>
    <dbReference type="NCBI Taxonomy" id="4956"/>
    <lineage>
        <taxon>Eukaryota</taxon>
        <taxon>Fungi</taxon>
        <taxon>Dikarya</taxon>
        <taxon>Ascomycota</taxon>
        <taxon>Saccharomycotina</taxon>
        <taxon>Saccharomycetes</taxon>
        <taxon>Saccharomycetales</taxon>
        <taxon>Saccharomycetaceae</taxon>
        <taxon>Zygosaccharomyces</taxon>
    </lineage>
</organism>
<proteinExistence type="predicted"/>
<sequence length="398" mass="44140">MEGSSKSLEVMPKPKVLIPYQHALDVADHIPEWDQLSQVVEFVKYKITDVDEFKRYLAESSIQGFWITDELFSAVGSPSELWDYYPDTLKVMVIPWVGHDFIDGRRLRDEKGVVLCNIGPNAGSSVADLAVHLTLSCFRLTSFWEHCLKFAVNGRVLESRKYLGSDSTELWQSEQGPTNDGGTRDVTEFQYPKVADISDDKNLSRQFTVGNKIVDTPSGKTALILGFGNIGQSIGKRLVCGFDMKVKYTKRSGPLPRELLGYDAEFCSDLKDAKVWSDVDLIVLSLPGNPHTDNLINSEVLEKCKDGVRIVNVGRGSCIDEDALVEALNSGKVNSCGLDVFKDEMTQVRPDLLMRFDVTALPHIGSTVETLMIRQTAVTLQNVESVLVKGEGGIFPVN</sequence>
<dbReference type="InterPro" id="IPR006140">
    <property type="entry name" value="D-isomer_DH_NAD-bd"/>
</dbReference>
<reference evidence="3 4" key="1">
    <citation type="submission" date="2016-08" db="EMBL/GenBank/DDBJ databases">
        <title>Draft genome sequence of allopolyploid Zygosaccharomyces rouxii.</title>
        <authorList>
            <person name="Watanabe J."/>
            <person name="Uehara K."/>
            <person name="Mogi Y."/>
            <person name="Tsukioka Y."/>
        </authorList>
    </citation>
    <scope>NUCLEOTIDE SEQUENCE [LARGE SCALE GENOMIC DNA]</scope>
    <source>
        <strain evidence="3 4">NBRC 110957</strain>
    </source>
</reference>
<dbReference type="SUPFAM" id="SSF51735">
    <property type="entry name" value="NAD(P)-binding Rossmann-fold domains"/>
    <property type="match status" value="1"/>
</dbReference>
<dbReference type="GO" id="GO:0030267">
    <property type="term" value="F:glyoxylate reductase (NADPH) activity"/>
    <property type="evidence" value="ECO:0007669"/>
    <property type="project" value="TreeGrafter"/>
</dbReference>
<dbReference type="GO" id="GO:0016618">
    <property type="term" value="F:hydroxypyruvate reductase [NAD(P)H] activity"/>
    <property type="evidence" value="ECO:0007669"/>
    <property type="project" value="TreeGrafter"/>
</dbReference>
<dbReference type="PANTHER" id="PTHR10996">
    <property type="entry name" value="2-HYDROXYACID DEHYDROGENASE-RELATED"/>
    <property type="match status" value="1"/>
</dbReference>
<dbReference type="GO" id="GO:0051287">
    <property type="term" value="F:NAD binding"/>
    <property type="evidence" value="ECO:0007669"/>
    <property type="project" value="InterPro"/>
</dbReference>
<gene>
    <name evidence="3" type="ORF">ZYGR_0U00860</name>
</gene>
<accession>A0A1Q3A3R2</accession>
<comment type="caution">
    <text evidence="3">The sequence shown here is derived from an EMBL/GenBank/DDBJ whole genome shotgun (WGS) entry which is preliminary data.</text>
</comment>
<dbReference type="AlphaFoldDB" id="A0A1Q3A3R2"/>
<dbReference type="PANTHER" id="PTHR10996:SF279">
    <property type="entry name" value="2-HYDROXYACID DEHYDROGENASE YPL113C-RELATED"/>
    <property type="match status" value="1"/>
</dbReference>
<dbReference type="Proteomes" id="UP000187013">
    <property type="component" value="Unassembled WGS sequence"/>
</dbReference>
<dbReference type="SUPFAM" id="SSF52283">
    <property type="entry name" value="Formate/glycerate dehydrogenase catalytic domain-like"/>
    <property type="match status" value="1"/>
</dbReference>
<evidence type="ECO:0000313" key="4">
    <source>
        <dbReference type="Proteomes" id="UP000187013"/>
    </source>
</evidence>
<dbReference type="InterPro" id="IPR050223">
    <property type="entry name" value="D-isomer_2-hydroxyacid_DH"/>
</dbReference>
<dbReference type="EMBL" id="BDGX01000021">
    <property type="protein sequence ID" value="GAV50230.1"/>
    <property type="molecule type" value="Genomic_DNA"/>
</dbReference>
<name>A0A1Q3A3R2_ZYGRO</name>
<dbReference type="GO" id="GO:0005829">
    <property type="term" value="C:cytosol"/>
    <property type="evidence" value="ECO:0007669"/>
    <property type="project" value="TreeGrafter"/>
</dbReference>
<feature type="domain" description="D-isomer specific 2-hydroxyacid dehydrogenase NAD-binding" evidence="2">
    <location>
        <begin position="215"/>
        <end position="365"/>
    </location>
</feature>